<feature type="region of interest" description="Disordered" evidence="1">
    <location>
        <begin position="12"/>
        <end position="55"/>
    </location>
</feature>
<feature type="domain" description="Ribosomal protein mS38 C-terminal" evidence="2">
    <location>
        <begin position="376"/>
        <end position="409"/>
    </location>
</feature>
<keyword evidence="5" id="KW-1185">Reference proteome</keyword>
<proteinExistence type="predicted"/>
<reference evidence="4" key="3">
    <citation type="submission" date="2024-02" db="EMBL/GenBank/DDBJ databases">
        <title>Comparative genomics of Cryptococcus and Kwoniella reveals pathogenesis evolution and contrasting modes of karyotype evolution via chromosome fusion or intercentromeric recombination.</title>
        <authorList>
            <person name="Coelho M.A."/>
            <person name="David-Palma M."/>
            <person name="Shea T."/>
            <person name="Bowers K."/>
            <person name="McGinley-Smith S."/>
            <person name="Mohammad A.W."/>
            <person name="Gnirke A."/>
            <person name="Yurkov A.M."/>
            <person name="Nowrousian M."/>
            <person name="Sun S."/>
            <person name="Cuomo C.A."/>
            <person name="Heitman J."/>
        </authorList>
    </citation>
    <scope>NUCLEOTIDE SEQUENCE</scope>
    <source>
        <strain evidence="4">CBS 10117</strain>
    </source>
</reference>
<dbReference type="Pfam" id="PF08213">
    <property type="entry name" value="COX24_C"/>
    <property type="match status" value="1"/>
</dbReference>
<feature type="region of interest" description="Disordered" evidence="1">
    <location>
        <begin position="112"/>
        <end position="139"/>
    </location>
</feature>
<dbReference type="SMART" id="SM01155">
    <property type="entry name" value="DUF1713"/>
    <property type="match status" value="1"/>
</dbReference>
<evidence type="ECO:0000259" key="2">
    <source>
        <dbReference type="SMART" id="SM01155"/>
    </source>
</evidence>
<feature type="compositionally biased region" description="Polar residues" evidence="1">
    <location>
        <begin position="12"/>
        <end position="23"/>
    </location>
</feature>
<dbReference type="KEGG" id="kdj:28967712"/>
<sequence length="409" mass="45530">MLIRRLYSSFPSTRAGTSHNALSSIPAKPQTRGRVKPRITTSPCKPKSSSASATTHAARSAIFKSFAASEKNGRGRRRARYHSDAQDVNVVSDSNRTRYSVEPINIFDDAPSDYSNSSIAPTSKEPSSPRLLFTHPKSKFGEGENNAFKPIYVYPEQFKLHYTFTHPSHPLPLNLGTSIYTNSRKPLSEIKLKENIDKLFNFDVPEPPNPATALQRKGGSRSSRNDNGLNDHYRVISNLSHPALVHHLGDFNPWTNGHFAHAQGTVGEGELANTLNVKLGEMKRVDSDRERQWEDILAKLEGKTSTSEDVKAQTQKEKQTEKVGIETKDANMEEVVGGLNDILSKMGLSSSTRGRKTMNAAVSGEDVGLSDEEGVLLDSVKRKRKKKISKHKYKKRRKATRALRKRLGK</sequence>
<dbReference type="GeneID" id="28967712"/>
<organism evidence="3">
    <name type="scientific">Kwoniella dejecticola CBS 10117</name>
    <dbReference type="NCBI Taxonomy" id="1296121"/>
    <lineage>
        <taxon>Eukaryota</taxon>
        <taxon>Fungi</taxon>
        <taxon>Dikarya</taxon>
        <taxon>Basidiomycota</taxon>
        <taxon>Agaricomycotina</taxon>
        <taxon>Tremellomycetes</taxon>
        <taxon>Tremellales</taxon>
        <taxon>Cryptococcaceae</taxon>
        <taxon>Kwoniella</taxon>
    </lineage>
</organism>
<dbReference type="EMBL" id="CP144533">
    <property type="protein sequence ID" value="WWC61413.1"/>
    <property type="molecule type" value="Genomic_DNA"/>
</dbReference>
<name>A0A1A6A8B1_9TREE</name>
<dbReference type="Proteomes" id="UP000078595">
    <property type="component" value="Chromosome 4"/>
</dbReference>
<dbReference type="EMBL" id="KI894030">
    <property type="protein sequence ID" value="OBR86291.1"/>
    <property type="molecule type" value="Genomic_DNA"/>
</dbReference>
<dbReference type="OrthoDB" id="2564557at2759"/>
<evidence type="ECO:0000313" key="4">
    <source>
        <dbReference type="EMBL" id="WWC61413.1"/>
    </source>
</evidence>
<dbReference type="RefSeq" id="XP_018264133.1">
    <property type="nucleotide sequence ID" value="XM_018407325.1"/>
</dbReference>
<gene>
    <name evidence="3" type="ORF">I303_04013</name>
    <name evidence="4" type="ORF">I303_103996</name>
</gene>
<reference evidence="3" key="1">
    <citation type="submission" date="2013-07" db="EMBL/GenBank/DDBJ databases">
        <title>The Genome Sequence of Cryptococcus dejecticola CBS10117.</title>
        <authorList>
            <consortium name="The Broad Institute Genome Sequencing Platform"/>
            <person name="Cuomo C."/>
            <person name="Litvintseva A."/>
            <person name="Chen Y."/>
            <person name="Heitman J."/>
            <person name="Sun S."/>
            <person name="Springer D."/>
            <person name="Dromer F."/>
            <person name="Young S.K."/>
            <person name="Zeng Q."/>
            <person name="Gargeya S."/>
            <person name="Fitzgerald M."/>
            <person name="Abouelleil A."/>
            <person name="Alvarado L."/>
            <person name="Berlin A.M."/>
            <person name="Chapman S.B."/>
            <person name="Dewar J."/>
            <person name="Goldberg J."/>
            <person name="Griggs A."/>
            <person name="Gujja S."/>
            <person name="Hansen M."/>
            <person name="Howarth C."/>
            <person name="Imamovic A."/>
            <person name="Larimer J."/>
            <person name="McCowan C."/>
            <person name="Murphy C."/>
            <person name="Pearson M."/>
            <person name="Priest M."/>
            <person name="Roberts A."/>
            <person name="Saif S."/>
            <person name="Shea T."/>
            <person name="Sykes S."/>
            <person name="Wortman J."/>
            <person name="Nusbaum C."/>
            <person name="Birren B."/>
        </authorList>
    </citation>
    <scope>NUCLEOTIDE SEQUENCE [LARGE SCALE GENOMIC DNA]</scope>
    <source>
        <strain evidence="3">CBS 10117</strain>
    </source>
</reference>
<dbReference type="STRING" id="1296121.A0A1A6A8B1"/>
<dbReference type="AlphaFoldDB" id="A0A1A6A8B1"/>
<protein>
    <recommendedName>
        <fullName evidence="2">Ribosomal protein mS38 C-terminal domain-containing protein</fullName>
    </recommendedName>
</protein>
<feature type="region of interest" description="Disordered" evidence="1">
    <location>
        <begin position="203"/>
        <end position="229"/>
    </location>
</feature>
<dbReference type="InterPro" id="IPR013177">
    <property type="entry name" value="Ribosomal_mS38_C"/>
</dbReference>
<feature type="region of interest" description="Disordered" evidence="1">
    <location>
        <begin position="382"/>
        <end position="409"/>
    </location>
</feature>
<feature type="compositionally biased region" description="Polar residues" evidence="1">
    <location>
        <begin position="113"/>
        <end position="126"/>
    </location>
</feature>
<reference evidence="4" key="2">
    <citation type="submission" date="2013-07" db="EMBL/GenBank/DDBJ databases">
        <authorList>
            <consortium name="The Broad Institute Genome Sequencing Platform"/>
            <person name="Cuomo C."/>
            <person name="Litvintseva A."/>
            <person name="Chen Y."/>
            <person name="Heitman J."/>
            <person name="Sun S."/>
            <person name="Springer D."/>
            <person name="Dromer F."/>
            <person name="Young S.K."/>
            <person name="Zeng Q."/>
            <person name="Gargeya S."/>
            <person name="Fitzgerald M."/>
            <person name="Abouelleil A."/>
            <person name="Alvarado L."/>
            <person name="Berlin A.M."/>
            <person name="Chapman S.B."/>
            <person name="Dewar J."/>
            <person name="Goldberg J."/>
            <person name="Griggs A."/>
            <person name="Gujja S."/>
            <person name="Hansen M."/>
            <person name="Howarth C."/>
            <person name="Imamovic A."/>
            <person name="Larimer J."/>
            <person name="McCowan C."/>
            <person name="Murphy C."/>
            <person name="Pearson M."/>
            <person name="Priest M."/>
            <person name="Roberts A."/>
            <person name="Saif S."/>
            <person name="Shea T."/>
            <person name="Sykes S."/>
            <person name="Wortman J."/>
            <person name="Nusbaum C."/>
            <person name="Birren B."/>
        </authorList>
    </citation>
    <scope>NUCLEOTIDE SEQUENCE</scope>
    <source>
        <strain evidence="4">CBS 10117</strain>
    </source>
</reference>
<evidence type="ECO:0000313" key="3">
    <source>
        <dbReference type="EMBL" id="OBR86291.1"/>
    </source>
</evidence>
<evidence type="ECO:0000313" key="5">
    <source>
        <dbReference type="Proteomes" id="UP000078595"/>
    </source>
</evidence>
<evidence type="ECO:0000256" key="1">
    <source>
        <dbReference type="SAM" id="MobiDB-lite"/>
    </source>
</evidence>
<dbReference type="VEuPathDB" id="FungiDB:I303_04013"/>
<accession>A0A1A6A8B1</accession>